<evidence type="ECO:0000256" key="1">
    <source>
        <dbReference type="SAM" id="MobiDB-lite"/>
    </source>
</evidence>
<reference evidence="2" key="1">
    <citation type="submission" date="2020-01" db="EMBL/GenBank/DDBJ databases">
        <authorList>
            <person name="Mishra B."/>
        </authorList>
    </citation>
    <scope>NUCLEOTIDE SEQUENCE [LARGE SCALE GENOMIC DNA]</scope>
</reference>
<feature type="region of interest" description="Disordered" evidence="1">
    <location>
        <begin position="1"/>
        <end position="29"/>
    </location>
</feature>
<keyword evidence="3" id="KW-1185">Reference proteome</keyword>
<feature type="compositionally biased region" description="Basic and acidic residues" evidence="1">
    <location>
        <begin position="17"/>
        <end position="28"/>
    </location>
</feature>
<dbReference type="AlphaFoldDB" id="A0A6D2KJ65"/>
<dbReference type="EMBL" id="CACVBM020001496">
    <property type="protein sequence ID" value="CAA7052286.1"/>
    <property type="molecule type" value="Genomic_DNA"/>
</dbReference>
<evidence type="ECO:0000313" key="2">
    <source>
        <dbReference type="EMBL" id="CAA7052286.1"/>
    </source>
</evidence>
<name>A0A6D2KJ65_9BRAS</name>
<gene>
    <name evidence="2" type="ORF">MERR_LOCUS39521</name>
</gene>
<proteinExistence type="predicted"/>
<accession>A0A6D2KJ65</accession>
<dbReference type="Proteomes" id="UP000467841">
    <property type="component" value="Unassembled WGS sequence"/>
</dbReference>
<evidence type="ECO:0000313" key="3">
    <source>
        <dbReference type="Proteomes" id="UP000467841"/>
    </source>
</evidence>
<organism evidence="2 3">
    <name type="scientific">Microthlaspi erraticum</name>
    <dbReference type="NCBI Taxonomy" id="1685480"/>
    <lineage>
        <taxon>Eukaryota</taxon>
        <taxon>Viridiplantae</taxon>
        <taxon>Streptophyta</taxon>
        <taxon>Embryophyta</taxon>
        <taxon>Tracheophyta</taxon>
        <taxon>Spermatophyta</taxon>
        <taxon>Magnoliopsida</taxon>
        <taxon>eudicotyledons</taxon>
        <taxon>Gunneridae</taxon>
        <taxon>Pentapetalae</taxon>
        <taxon>rosids</taxon>
        <taxon>malvids</taxon>
        <taxon>Brassicales</taxon>
        <taxon>Brassicaceae</taxon>
        <taxon>Coluteocarpeae</taxon>
        <taxon>Microthlaspi</taxon>
    </lineage>
</organism>
<comment type="caution">
    <text evidence="2">The sequence shown here is derived from an EMBL/GenBank/DDBJ whole genome shotgun (WGS) entry which is preliminary data.</text>
</comment>
<sequence length="72" mass="8508">MLEDLISVQDKNVLRPQEGETEQKEKKPVQARYGKIFKEMDLEASKREKEVVEMRPEVEKMKECRNGDERVA</sequence>
<protein>
    <submittedName>
        <fullName evidence="2">Uncharacterized protein</fullName>
    </submittedName>
</protein>